<feature type="signal peptide" evidence="7">
    <location>
        <begin position="1"/>
        <end position="28"/>
    </location>
</feature>
<evidence type="ECO:0000313" key="10">
    <source>
        <dbReference type="Proteomes" id="UP000248039"/>
    </source>
</evidence>
<evidence type="ECO:0000313" key="9">
    <source>
        <dbReference type="EMBL" id="PYC82186.1"/>
    </source>
</evidence>
<evidence type="ECO:0000256" key="5">
    <source>
        <dbReference type="ARBA" id="ARBA00022900"/>
    </source>
</evidence>
<dbReference type="Gene3D" id="3.30.350.10">
    <property type="entry name" value="Subtilisin inhibitor-like"/>
    <property type="match status" value="1"/>
</dbReference>
<evidence type="ECO:0000259" key="8">
    <source>
        <dbReference type="Pfam" id="PF00720"/>
    </source>
</evidence>
<evidence type="ECO:0000256" key="2">
    <source>
        <dbReference type="ARBA" id="ARBA00010472"/>
    </source>
</evidence>
<keyword evidence="4" id="KW-0646">Protease inhibitor</keyword>
<sequence length="134" mass="13902">MRVISLRIRAALYAVALALLSVPTPAQAAPAVSESVLTLTVTDDGSSTPLGGTELLCQPAGGSHPQAAAACAALEAAGGDPERLAGRTGIFCNQLFQPVTARAAGLWRGVPVHWQRSFSNLCGLHTRTDPLFRV</sequence>
<evidence type="ECO:0000256" key="6">
    <source>
        <dbReference type="ARBA" id="ARBA00023157"/>
    </source>
</evidence>
<dbReference type="EMBL" id="PYBW01000032">
    <property type="protein sequence ID" value="PYC82186.1"/>
    <property type="molecule type" value="Genomic_DNA"/>
</dbReference>
<dbReference type="PROSITE" id="PS00999">
    <property type="entry name" value="SSI"/>
    <property type="match status" value="1"/>
</dbReference>
<dbReference type="AlphaFoldDB" id="A0A2V4NQQ0"/>
<dbReference type="GO" id="GO:0004867">
    <property type="term" value="F:serine-type endopeptidase inhibitor activity"/>
    <property type="evidence" value="ECO:0007669"/>
    <property type="project" value="UniProtKB-KW"/>
</dbReference>
<evidence type="ECO:0000256" key="7">
    <source>
        <dbReference type="SAM" id="SignalP"/>
    </source>
</evidence>
<feature type="domain" description="Subtilisin inhibitor" evidence="8">
    <location>
        <begin position="35"/>
        <end position="120"/>
    </location>
</feature>
<proteinExistence type="inferred from homology"/>
<accession>A0A2V4NQQ0</accession>
<dbReference type="InterPro" id="IPR020054">
    <property type="entry name" value="Prot_inh_SSI_I16_CS"/>
</dbReference>
<comment type="similarity">
    <text evidence="2">Belongs to the protease inhibitor I16 (SSI) family.</text>
</comment>
<reference evidence="9 10" key="1">
    <citation type="submission" date="2018-03" db="EMBL/GenBank/DDBJ databases">
        <title>Bioinformatic expansion and discovery of thiopeptide antibiotics.</title>
        <authorList>
            <person name="Schwalen C.J."/>
            <person name="Hudson G.A."/>
            <person name="Mitchell D.A."/>
        </authorList>
    </citation>
    <scope>NUCLEOTIDE SEQUENCE [LARGE SCALE GENOMIC DNA]</scope>
    <source>
        <strain evidence="9 10">ATCC 21389</strain>
    </source>
</reference>
<organism evidence="9 10">
    <name type="scientific">Streptomyces tateyamensis</name>
    <dbReference type="NCBI Taxonomy" id="565073"/>
    <lineage>
        <taxon>Bacteria</taxon>
        <taxon>Bacillati</taxon>
        <taxon>Actinomycetota</taxon>
        <taxon>Actinomycetes</taxon>
        <taxon>Kitasatosporales</taxon>
        <taxon>Streptomycetaceae</taxon>
        <taxon>Streptomyces</taxon>
    </lineage>
</organism>
<keyword evidence="3" id="KW-0964">Secreted</keyword>
<evidence type="ECO:0000256" key="4">
    <source>
        <dbReference type="ARBA" id="ARBA00022690"/>
    </source>
</evidence>
<dbReference type="InterPro" id="IPR023549">
    <property type="entry name" value="Subtilisin_inhibitor"/>
</dbReference>
<dbReference type="Proteomes" id="UP000248039">
    <property type="component" value="Unassembled WGS sequence"/>
</dbReference>
<dbReference type="Pfam" id="PF00720">
    <property type="entry name" value="SSI"/>
    <property type="match status" value="1"/>
</dbReference>
<dbReference type="InterPro" id="IPR036819">
    <property type="entry name" value="Subtilisin_inhibitor-like_sf"/>
</dbReference>
<dbReference type="SUPFAM" id="SSF55399">
    <property type="entry name" value="Subtilisin inhibitor"/>
    <property type="match status" value="1"/>
</dbReference>
<keyword evidence="7" id="KW-0732">Signal</keyword>
<evidence type="ECO:0000256" key="1">
    <source>
        <dbReference type="ARBA" id="ARBA00004613"/>
    </source>
</evidence>
<gene>
    <name evidence="9" type="ORF">C7C46_10790</name>
</gene>
<protein>
    <submittedName>
        <fullName evidence="9">Peptidase</fullName>
    </submittedName>
</protein>
<comment type="subcellular location">
    <subcellularLocation>
        <location evidence="1">Secreted</location>
    </subcellularLocation>
</comment>
<keyword evidence="5" id="KW-0722">Serine protease inhibitor</keyword>
<dbReference type="GO" id="GO:0005576">
    <property type="term" value="C:extracellular region"/>
    <property type="evidence" value="ECO:0007669"/>
    <property type="project" value="UniProtKB-SubCell"/>
</dbReference>
<name>A0A2V4NQQ0_9ACTN</name>
<keyword evidence="6" id="KW-1015">Disulfide bond</keyword>
<comment type="caution">
    <text evidence="9">The sequence shown here is derived from an EMBL/GenBank/DDBJ whole genome shotgun (WGS) entry which is preliminary data.</text>
</comment>
<feature type="chain" id="PRO_5016064477" evidence="7">
    <location>
        <begin position="29"/>
        <end position="134"/>
    </location>
</feature>
<evidence type="ECO:0000256" key="3">
    <source>
        <dbReference type="ARBA" id="ARBA00022525"/>
    </source>
</evidence>
<dbReference type="OrthoDB" id="4567948at2"/>
<keyword evidence="10" id="KW-1185">Reference proteome</keyword>